<organism evidence="1 2">
    <name type="scientific">Candidatus Ryanbacteria bacterium RIFCSPHIGHO2_01_FULL_48_27</name>
    <dbReference type="NCBI Taxonomy" id="1802115"/>
    <lineage>
        <taxon>Bacteria</taxon>
        <taxon>Candidatus Ryaniibacteriota</taxon>
    </lineage>
</organism>
<dbReference type="InterPro" id="IPR011990">
    <property type="entry name" value="TPR-like_helical_dom_sf"/>
</dbReference>
<dbReference type="SUPFAM" id="SSF48452">
    <property type="entry name" value="TPR-like"/>
    <property type="match status" value="1"/>
</dbReference>
<comment type="caution">
    <text evidence="1">The sequence shown here is derived from an EMBL/GenBank/DDBJ whole genome shotgun (WGS) entry which is preliminary data.</text>
</comment>
<dbReference type="STRING" id="1802115.A2756_06205"/>
<evidence type="ECO:0000313" key="2">
    <source>
        <dbReference type="Proteomes" id="UP000177785"/>
    </source>
</evidence>
<dbReference type="AlphaFoldDB" id="A0A1G2G8F0"/>
<dbReference type="Gene3D" id="1.25.40.10">
    <property type="entry name" value="Tetratricopeptide repeat domain"/>
    <property type="match status" value="1"/>
</dbReference>
<protein>
    <recommendedName>
        <fullName evidence="3">MalT-like TPR region domain-containing protein</fullName>
    </recommendedName>
</protein>
<evidence type="ECO:0008006" key="3">
    <source>
        <dbReference type="Google" id="ProtNLM"/>
    </source>
</evidence>
<accession>A0A1G2G8F0</accession>
<dbReference type="EMBL" id="MHNL01000001">
    <property type="protein sequence ID" value="OGZ46171.1"/>
    <property type="molecule type" value="Genomic_DNA"/>
</dbReference>
<evidence type="ECO:0000313" key="1">
    <source>
        <dbReference type="EMBL" id="OGZ46171.1"/>
    </source>
</evidence>
<gene>
    <name evidence="1" type="ORF">A2756_06205</name>
</gene>
<name>A0A1G2G8F0_9BACT</name>
<reference evidence="1 2" key="1">
    <citation type="journal article" date="2016" name="Nat. Commun.">
        <title>Thousands of microbial genomes shed light on interconnected biogeochemical processes in an aquifer system.</title>
        <authorList>
            <person name="Anantharaman K."/>
            <person name="Brown C.T."/>
            <person name="Hug L.A."/>
            <person name="Sharon I."/>
            <person name="Castelle C.J."/>
            <person name="Probst A.J."/>
            <person name="Thomas B.C."/>
            <person name="Singh A."/>
            <person name="Wilkins M.J."/>
            <person name="Karaoz U."/>
            <person name="Brodie E.L."/>
            <person name="Williams K.H."/>
            <person name="Hubbard S.S."/>
            <person name="Banfield J.F."/>
        </authorList>
    </citation>
    <scope>NUCLEOTIDE SEQUENCE [LARGE SCALE GENOMIC DNA]</scope>
</reference>
<dbReference type="Proteomes" id="UP000177785">
    <property type="component" value="Unassembled WGS sequence"/>
</dbReference>
<sequence>MYSTREKVWQRDLQGFQEQLTQARDLEQEGRCIEAYCLFATAYYSHYASQIKRHPIRAFLEFCQAKRYAELAFEESFSQQVILSHSKCDVIATILLRRWLWQKANPTRAGLLLDVGLAKADLPPHSHALMTMGLAEAHYLLGNKEGCVAKVEEALAHEASLETEQDQVQAHRQFCRVLRRAFTLYFKLGHVDKASGCFQKALEYAADQRWKSEDQHKKLLWERAVLRLPAFVQWLLPH</sequence>
<proteinExistence type="predicted"/>